<evidence type="ECO:0000256" key="7">
    <source>
        <dbReference type="ARBA" id="ARBA00024355"/>
    </source>
</evidence>
<dbReference type="GO" id="GO:0005829">
    <property type="term" value="C:cytosol"/>
    <property type="evidence" value="ECO:0007669"/>
    <property type="project" value="TreeGrafter"/>
</dbReference>
<feature type="domain" description="DEAD-box RNA helicase Q" evidence="14">
    <location>
        <begin position="31"/>
        <end position="59"/>
    </location>
</feature>
<feature type="domain" description="Helicase C-terminal" evidence="13">
    <location>
        <begin position="249"/>
        <end position="410"/>
    </location>
</feature>
<sequence>MRKEEVTHFRRIHKIYVTGNDVPDPIENFNQLVSDYGVSSVILENIHKLGYAAPTPIQMQALPLLLHNRQILACAPTGSGKTAAFLIPVIHNLKGPEKGGIRAVIIAPTRELVKQIYSFCVQLADSTNLRTLIIEDVNSAKKKPKFLKKHDILISTPNRLIYMLQEDPPIISLHRVQWLIVDECDKLFEVGKQGFRDQLAVIYKACDSADVKRAMFSATFSHDVEEWCKMTFDSLVSVSIGTKNTAVSTIKQELLFVGCEGGKLLALRNLINEGFMPPVMIFVQSKERAQELYSELVFENIRIDVIHSDLPQEKRDNVVKNFINGKIWVLICTELMGRGIDFKGVNLVINYDFPPTAISYIHRIGRTGRAGEEGRAVTYFTTDDIENLRSIAQVMKNAGCQVPDYIMKLKKGPKKNKSEPVRPIKRQKISTVPKYEIQKESKKRKLIQDSIKKKLKKR</sequence>
<evidence type="ECO:0000259" key="14">
    <source>
        <dbReference type="PROSITE" id="PS51195"/>
    </source>
</evidence>
<protein>
    <recommendedName>
        <fullName evidence="8">Probable ATP-dependent RNA helicase DDX52</fullName>
        <ecNumber evidence="1">3.6.4.13</ecNumber>
    </recommendedName>
</protein>
<dbReference type="OMA" id="EMAHSIM"/>
<dbReference type="InterPro" id="IPR014014">
    <property type="entry name" value="RNA_helicase_DEAD_Q_motif"/>
</dbReference>
<keyword evidence="4 15" id="KW-0347">Helicase</keyword>
<feature type="region of interest" description="Disordered" evidence="11">
    <location>
        <begin position="411"/>
        <end position="437"/>
    </location>
</feature>
<dbReference type="InterPro" id="IPR044764">
    <property type="entry name" value="DDX52/Rok1_DEADc"/>
</dbReference>
<dbReference type="Proteomes" id="UP000054359">
    <property type="component" value="Unassembled WGS sequence"/>
</dbReference>
<dbReference type="Gene3D" id="3.40.50.300">
    <property type="entry name" value="P-loop containing nucleotide triphosphate hydrolases"/>
    <property type="match status" value="2"/>
</dbReference>
<proteinExistence type="inferred from homology"/>
<dbReference type="AlphaFoldDB" id="A0A087U2L4"/>
<dbReference type="EMBL" id="KK117863">
    <property type="protein sequence ID" value="KFM71603.1"/>
    <property type="molecule type" value="Genomic_DNA"/>
</dbReference>
<dbReference type="SMART" id="SM00490">
    <property type="entry name" value="HELICc"/>
    <property type="match status" value="1"/>
</dbReference>
<dbReference type="InterPro" id="IPR027417">
    <property type="entry name" value="P-loop_NTPase"/>
</dbReference>
<comment type="similarity">
    <text evidence="7">Belongs to the DEAD box helicase family. DDX52/ROK1 subfamily.</text>
</comment>
<feature type="short sequence motif" description="Q motif" evidence="10">
    <location>
        <begin position="31"/>
        <end position="59"/>
    </location>
</feature>
<accession>A0A087U2L4</accession>
<dbReference type="OrthoDB" id="360161at2759"/>
<comment type="catalytic activity">
    <reaction evidence="9">
        <text>ATP + H2O = ADP + phosphate + H(+)</text>
        <dbReference type="Rhea" id="RHEA:13065"/>
        <dbReference type="ChEBI" id="CHEBI:15377"/>
        <dbReference type="ChEBI" id="CHEBI:15378"/>
        <dbReference type="ChEBI" id="CHEBI:30616"/>
        <dbReference type="ChEBI" id="CHEBI:43474"/>
        <dbReference type="ChEBI" id="CHEBI:456216"/>
        <dbReference type="EC" id="3.6.4.13"/>
    </reaction>
</comment>
<dbReference type="InterPro" id="IPR011545">
    <property type="entry name" value="DEAD/DEAH_box_helicase_dom"/>
</dbReference>
<feature type="non-terminal residue" evidence="15">
    <location>
        <position position="458"/>
    </location>
</feature>
<evidence type="ECO:0000313" key="15">
    <source>
        <dbReference type="EMBL" id="KFM71603.1"/>
    </source>
</evidence>
<dbReference type="InterPro" id="IPR050079">
    <property type="entry name" value="DEAD_box_RNA_helicase"/>
</dbReference>
<evidence type="ECO:0000256" key="10">
    <source>
        <dbReference type="PROSITE-ProRule" id="PRU00552"/>
    </source>
</evidence>
<dbReference type="PANTHER" id="PTHR47959:SF15">
    <property type="entry name" value="RNA HELICASE"/>
    <property type="match status" value="1"/>
</dbReference>
<organism evidence="15 16">
    <name type="scientific">Stegodyphus mimosarum</name>
    <name type="common">African social velvet spider</name>
    <dbReference type="NCBI Taxonomy" id="407821"/>
    <lineage>
        <taxon>Eukaryota</taxon>
        <taxon>Metazoa</taxon>
        <taxon>Ecdysozoa</taxon>
        <taxon>Arthropoda</taxon>
        <taxon>Chelicerata</taxon>
        <taxon>Arachnida</taxon>
        <taxon>Araneae</taxon>
        <taxon>Araneomorphae</taxon>
        <taxon>Entelegynae</taxon>
        <taxon>Eresoidea</taxon>
        <taxon>Eresidae</taxon>
        <taxon>Stegodyphus</taxon>
    </lineage>
</organism>
<evidence type="ECO:0000256" key="4">
    <source>
        <dbReference type="ARBA" id="ARBA00022806"/>
    </source>
</evidence>
<dbReference type="SUPFAM" id="SSF52540">
    <property type="entry name" value="P-loop containing nucleoside triphosphate hydrolases"/>
    <property type="match status" value="1"/>
</dbReference>
<evidence type="ECO:0000256" key="9">
    <source>
        <dbReference type="ARBA" id="ARBA00047984"/>
    </source>
</evidence>
<dbReference type="PROSITE" id="PS51192">
    <property type="entry name" value="HELICASE_ATP_BIND_1"/>
    <property type="match status" value="1"/>
</dbReference>
<evidence type="ECO:0000256" key="2">
    <source>
        <dbReference type="ARBA" id="ARBA00022741"/>
    </source>
</evidence>
<dbReference type="PANTHER" id="PTHR47959">
    <property type="entry name" value="ATP-DEPENDENT RNA HELICASE RHLE-RELATED"/>
    <property type="match status" value="1"/>
</dbReference>
<dbReference type="GO" id="GO:0005524">
    <property type="term" value="F:ATP binding"/>
    <property type="evidence" value="ECO:0007669"/>
    <property type="project" value="UniProtKB-KW"/>
</dbReference>
<evidence type="ECO:0000256" key="6">
    <source>
        <dbReference type="ARBA" id="ARBA00022884"/>
    </source>
</evidence>
<dbReference type="CDD" id="cd18787">
    <property type="entry name" value="SF2_C_DEAD"/>
    <property type="match status" value="1"/>
</dbReference>
<keyword evidence="6" id="KW-0694">RNA-binding</keyword>
<evidence type="ECO:0000259" key="13">
    <source>
        <dbReference type="PROSITE" id="PS51194"/>
    </source>
</evidence>
<evidence type="ECO:0000256" key="3">
    <source>
        <dbReference type="ARBA" id="ARBA00022801"/>
    </source>
</evidence>
<dbReference type="Pfam" id="PF00270">
    <property type="entry name" value="DEAD"/>
    <property type="match status" value="1"/>
</dbReference>
<keyword evidence="3" id="KW-0378">Hydrolase</keyword>
<dbReference type="GO" id="GO:0016787">
    <property type="term" value="F:hydrolase activity"/>
    <property type="evidence" value="ECO:0007669"/>
    <property type="project" value="UniProtKB-KW"/>
</dbReference>
<dbReference type="SMART" id="SM00487">
    <property type="entry name" value="DEXDc"/>
    <property type="match status" value="1"/>
</dbReference>
<dbReference type="PROSITE" id="PS51195">
    <property type="entry name" value="Q_MOTIF"/>
    <property type="match status" value="1"/>
</dbReference>
<gene>
    <name evidence="15" type="ORF">X975_00726</name>
</gene>
<evidence type="ECO:0000313" key="16">
    <source>
        <dbReference type="Proteomes" id="UP000054359"/>
    </source>
</evidence>
<evidence type="ECO:0000259" key="12">
    <source>
        <dbReference type="PROSITE" id="PS51192"/>
    </source>
</evidence>
<keyword evidence="5" id="KW-0067">ATP-binding</keyword>
<evidence type="ECO:0000256" key="8">
    <source>
        <dbReference type="ARBA" id="ARBA00044533"/>
    </source>
</evidence>
<dbReference type="CDD" id="cd17957">
    <property type="entry name" value="DEADc_DDX52"/>
    <property type="match status" value="1"/>
</dbReference>
<dbReference type="EC" id="3.6.4.13" evidence="1"/>
<reference evidence="15 16" key="1">
    <citation type="submission" date="2013-11" db="EMBL/GenBank/DDBJ databases">
        <title>Genome sequencing of Stegodyphus mimosarum.</title>
        <authorList>
            <person name="Bechsgaard J."/>
        </authorList>
    </citation>
    <scope>NUCLEOTIDE SEQUENCE [LARGE SCALE GENOMIC DNA]</scope>
</reference>
<feature type="domain" description="Helicase ATP-binding" evidence="12">
    <location>
        <begin position="62"/>
        <end position="238"/>
    </location>
</feature>
<dbReference type="InterPro" id="IPR001650">
    <property type="entry name" value="Helicase_C-like"/>
</dbReference>
<dbReference type="STRING" id="407821.A0A087U2L4"/>
<dbReference type="PROSITE" id="PS51194">
    <property type="entry name" value="HELICASE_CTER"/>
    <property type="match status" value="1"/>
</dbReference>
<evidence type="ECO:0000256" key="1">
    <source>
        <dbReference type="ARBA" id="ARBA00012552"/>
    </source>
</evidence>
<dbReference type="Pfam" id="PF00271">
    <property type="entry name" value="Helicase_C"/>
    <property type="match status" value="1"/>
</dbReference>
<keyword evidence="16" id="KW-1185">Reference proteome</keyword>
<dbReference type="GO" id="GO:0030490">
    <property type="term" value="P:maturation of SSU-rRNA"/>
    <property type="evidence" value="ECO:0007669"/>
    <property type="project" value="InterPro"/>
</dbReference>
<evidence type="ECO:0000256" key="11">
    <source>
        <dbReference type="SAM" id="MobiDB-lite"/>
    </source>
</evidence>
<keyword evidence="2" id="KW-0547">Nucleotide-binding</keyword>
<name>A0A087U2L4_STEMI</name>
<dbReference type="InterPro" id="IPR014001">
    <property type="entry name" value="Helicase_ATP-bd"/>
</dbReference>
<dbReference type="GO" id="GO:0003723">
    <property type="term" value="F:RNA binding"/>
    <property type="evidence" value="ECO:0007669"/>
    <property type="project" value="UniProtKB-KW"/>
</dbReference>
<evidence type="ECO:0000256" key="5">
    <source>
        <dbReference type="ARBA" id="ARBA00022840"/>
    </source>
</evidence>
<dbReference type="GO" id="GO:0003724">
    <property type="term" value="F:RNA helicase activity"/>
    <property type="evidence" value="ECO:0007669"/>
    <property type="project" value="UniProtKB-EC"/>
</dbReference>